<dbReference type="AlphaFoldDB" id="A0A366HPT8"/>
<proteinExistence type="predicted"/>
<organism evidence="1 2">
    <name type="scientific">Roseimicrobium gellanilyticum</name>
    <dbReference type="NCBI Taxonomy" id="748857"/>
    <lineage>
        <taxon>Bacteria</taxon>
        <taxon>Pseudomonadati</taxon>
        <taxon>Verrucomicrobiota</taxon>
        <taxon>Verrucomicrobiia</taxon>
        <taxon>Verrucomicrobiales</taxon>
        <taxon>Verrucomicrobiaceae</taxon>
        <taxon>Roseimicrobium</taxon>
    </lineage>
</organism>
<gene>
    <name evidence="1" type="ORF">DES53_104362</name>
</gene>
<name>A0A366HPT8_9BACT</name>
<dbReference type="EMBL" id="QNRR01000004">
    <property type="protein sequence ID" value="RBP44541.1"/>
    <property type="molecule type" value="Genomic_DNA"/>
</dbReference>
<keyword evidence="2" id="KW-1185">Reference proteome</keyword>
<reference evidence="1 2" key="1">
    <citation type="submission" date="2018-06" db="EMBL/GenBank/DDBJ databases">
        <title>Genomic Encyclopedia of Type Strains, Phase IV (KMG-IV): sequencing the most valuable type-strain genomes for metagenomic binning, comparative biology and taxonomic classification.</title>
        <authorList>
            <person name="Goeker M."/>
        </authorList>
    </citation>
    <scope>NUCLEOTIDE SEQUENCE [LARGE SCALE GENOMIC DNA]</scope>
    <source>
        <strain evidence="1 2">DSM 25532</strain>
    </source>
</reference>
<evidence type="ECO:0000313" key="2">
    <source>
        <dbReference type="Proteomes" id="UP000253426"/>
    </source>
</evidence>
<protein>
    <submittedName>
        <fullName evidence="1">Uncharacterized protein</fullName>
    </submittedName>
</protein>
<sequence length="92" mass="10611">MRISCPVCGQGGEAVWYSPDYEPARHEAYLAEAVRFSFIWEGEATHTYLLSPGFMETHGIENATMPLTKDYPAWDALVRFECEDCFESRRLR</sequence>
<evidence type="ECO:0000313" key="1">
    <source>
        <dbReference type="EMBL" id="RBP44541.1"/>
    </source>
</evidence>
<dbReference type="Proteomes" id="UP000253426">
    <property type="component" value="Unassembled WGS sequence"/>
</dbReference>
<dbReference type="RefSeq" id="WP_113958931.1">
    <property type="nucleotide sequence ID" value="NZ_QNRR01000004.1"/>
</dbReference>
<dbReference type="OrthoDB" id="9952980at2"/>
<accession>A0A366HPT8</accession>
<comment type="caution">
    <text evidence="1">The sequence shown here is derived from an EMBL/GenBank/DDBJ whole genome shotgun (WGS) entry which is preliminary data.</text>
</comment>